<evidence type="ECO:0000256" key="1">
    <source>
        <dbReference type="ARBA" id="ARBA00023163"/>
    </source>
</evidence>
<name>A0A1G1YNK7_9BACT</name>
<dbReference type="SUPFAM" id="SSF63393">
    <property type="entry name" value="RNA polymerase subunits"/>
    <property type="match status" value="1"/>
</dbReference>
<reference evidence="3 4" key="1">
    <citation type="journal article" date="2016" name="Nat. Commun.">
        <title>Thousands of microbial genomes shed light on interconnected biogeochemical processes in an aquifer system.</title>
        <authorList>
            <person name="Anantharaman K."/>
            <person name="Brown C.T."/>
            <person name="Hug L.A."/>
            <person name="Sharon I."/>
            <person name="Castelle C.J."/>
            <person name="Probst A.J."/>
            <person name="Thomas B.C."/>
            <person name="Singh A."/>
            <person name="Wilkins M.J."/>
            <person name="Karaoz U."/>
            <person name="Brodie E.L."/>
            <person name="Williams K.H."/>
            <person name="Hubbard S.S."/>
            <person name="Banfield J.F."/>
        </authorList>
    </citation>
    <scope>NUCLEOTIDE SEQUENCE [LARGE SCALE GENOMIC DNA]</scope>
</reference>
<dbReference type="Gene3D" id="2.20.28.90">
    <property type="match status" value="1"/>
</dbReference>
<feature type="domain" description="Spt4/RpoE2 zinc finger" evidence="2">
    <location>
        <begin position="4"/>
        <end position="62"/>
    </location>
</feature>
<evidence type="ECO:0000313" key="4">
    <source>
        <dbReference type="Proteomes" id="UP000178122"/>
    </source>
</evidence>
<dbReference type="InterPro" id="IPR029040">
    <property type="entry name" value="RPABC4/Spt4"/>
</dbReference>
<keyword evidence="1" id="KW-0804">Transcription</keyword>
<gene>
    <name evidence="3" type="ORF">A2912_02060</name>
</gene>
<dbReference type="InterPro" id="IPR022800">
    <property type="entry name" value="Spt4/RpoE2_Znf"/>
</dbReference>
<dbReference type="Proteomes" id="UP000178122">
    <property type="component" value="Unassembled WGS sequence"/>
</dbReference>
<dbReference type="NCBIfam" id="NF041664">
    <property type="entry name" value="RNAP_arch_Epp"/>
    <property type="match status" value="1"/>
</dbReference>
<evidence type="ECO:0000313" key="3">
    <source>
        <dbReference type="EMBL" id="OGY53386.1"/>
    </source>
</evidence>
<evidence type="ECO:0000259" key="2">
    <source>
        <dbReference type="SMART" id="SM01389"/>
    </source>
</evidence>
<comment type="caution">
    <text evidence="3">The sequence shown here is derived from an EMBL/GenBank/DDBJ whole genome shotgun (WGS) entry which is preliminary data.</text>
</comment>
<keyword evidence="3" id="KW-0240">DNA-directed RNA polymerase</keyword>
<dbReference type="HAMAP" id="MF_00949">
    <property type="entry name" value="Spt4_arch"/>
    <property type="match status" value="1"/>
</dbReference>
<proteinExistence type="inferred from homology"/>
<dbReference type="EMBL" id="MHIN01000048">
    <property type="protein sequence ID" value="OGY53386.1"/>
    <property type="molecule type" value="Genomic_DNA"/>
</dbReference>
<dbReference type="GO" id="GO:0000428">
    <property type="term" value="C:DNA-directed RNA polymerase complex"/>
    <property type="evidence" value="ECO:0007669"/>
    <property type="project" value="UniProtKB-KW"/>
</dbReference>
<dbReference type="GO" id="GO:0006355">
    <property type="term" value="P:regulation of DNA-templated transcription"/>
    <property type="evidence" value="ECO:0007669"/>
    <property type="project" value="InterPro"/>
</dbReference>
<dbReference type="InterPro" id="IPR007178">
    <property type="entry name" value="Spt4_arch"/>
</dbReference>
<dbReference type="PANTHER" id="PTHR40704:SF1">
    <property type="entry name" value="TRANSCRIPTION ELONGATION FACTOR SPT4"/>
    <property type="match status" value="1"/>
</dbReference>
<dbReference type="AlphaFoldDB" id="A0A1G1YNK7"/>
<dbReference type="Pfam" id="PF06093">
    <property type="entry name" value="Spt4"/>
    <property type="match status" value="1"/>
</dbReference>
<sequence>MAKKKVCKRCKLFVETESCPQCGISSFSNSWQGRILITDAENSMIAQKIGIKLKGEYAIKVK</sequence>
<accession>A0A1G1YNK7</accession>
<dbReference type="PANTHER" id="PTHR40704">
    <property type="entry name" value="TRANSCRIPTION ELONGATION FACTOR SPT4"/>
    <property type="match status" value="1"/>
</dbReference>
<protein>
    <submittedName>
        <fullName evidence="3">DNA-directed RNA polymerase subunit E</fullName>
    </submittedName>
</protein>
<organism evidence="3 4">
    <name type="scientific">Candidatus Buchananbacteria bacterium RIFCSPLOWO2_01_FULL_40_23b</name>
    <dbReference type="NCBI Taxonomy" id="1797544"/>
    <lineage>
        <taxon>Bacteria</taxon>
        <taxon>Candidatus Buchananiibacteriota</taxon>
    </lineage>
</organism>
<dbReference type="InterPro" id="IPR038589">
    <property type="entry name" value="Spt4_dom_sf"/>
</dbReference>
<dbReference type="SMART" id="SM01389">
    <property type="entry name" value="Spt4"/>
    <property type="match status" value="1"/>
</dbReference>